<dbReference type="SUPFAM" id="SSF46565">
    <property type="entry name" value="Chaperone J-domain"/>
    <property type="match status" value="1"/>
</dbReference>
<dbReference type="PROSITE" id="PS51074">
    <property type="entry name" value="DPH_MB"/>
    <property type="match status" value="1"/>
</dbReference>
<evidence type="ECO:0000256" key="9">
    <source>
        <dbReference type="ARBA" id="ARBA00022833"/>
    </source>
</evidence>
<dbReference type="Gene3D" id="3.10.660.10">
    <property type="entry name" value="DPH Zinc finger"/>
    <property type="match status" value="1"/>
</dbReference>
<evidence type="ECO:0000256" key="4">
    <source>
        <dbReference type="ARBA" id="ARBA00005156"/>
    </source>
</evidence>
<comment type="caution">
    <text evidence="14">The sequence shown here is derived from an EMBL/GenBank/DDBJ whole genome shotgun (WGS) entry which is preliminary data.</text>
</comment>
<dbReference type="InterPro" id="IPR036869">
    <property type="entry name" value="J_dom_sf"/>
</dbReference>
<dbReference type="AlphaFoldDB" id="A0A2S4PVG1"/>
<dbReference type="Gene3D" id="1.10.287.110">
    <property type="entry name" value="DnaJ domain"/>
    <property type="match status" value="1"/>
</dbReference>
<evidence type="ECO:0000256" key="2">
    <source>
        <dbReference type="ARBA" id="ARBA00004123"/>
    </source>
</evidence>
<evidence type="ECO:0000256" key="10">
    <source>
        <dbReference type="ARBA" id="ARBA00023004"/>
    </source>
</evidence>
<accession>A0A2S4PVG1</accession>
<feature type="domain" description="J" evidence="12">
    <location>
        <begin position="14"/>
        <end position="89"/>
    </location>
</feature>
<dbReference type="UniPathway" id="UPA00559"/>
<organism evidence="14 15">
    <name type="scientific">Erysiphe pulchra</name>
    <dbReference type="NCBI Taxonomy" id="225359"/>
    <lineage>
        <taxon>Eukaryota</taxon>
        <taxon>Fungi</taxon>
        <taxon>Dikarya</taxon>
        <taxon>Ascomycota</taxon>
        <taxon>Pezizomycotina</taxon>
        <taxon>Leotiomycetes</taxon>
        <taxon>Erysiphales</taxon>
        <taxon>Erysiphaceae</taxon>
        <taxon>Erysiphe</taxon>
    </lineage>
</organism>
<evidence type="ECO:0000256" key="3">
    <source>
        <dbReference type="ARBA" id="ARBA00004496"/>
    </source>
</evidence>
<reference evidence="14 15" key="1">
    <citation type="submission" date="2017-10" db="EMBL/GenBank/DDBJ databases">
        <title>Development of genomic resources for the powdery mildew, Erysiphe pulchra.</title>
        <authorList>
            <person name="Wadl P.A."/>
            <person name="Mack B.M."/>
            <person name="Moore G."/>
            <person name="Beltz S.B."/>
        </authorList>
    </citation>
    <scope>NUCLEOTIDE SEQUENCE [LARGE SCALE GENOMIC DNA]</scope>
    <source>
        <strain evidence="14">Cflorida</strain>
    </source>
</reference>
<evidence type="ECO:0000256" key="1">
    <source>
        <dbReference type="ARBA" id="ARBA00003474"/>
    </source>
</evidence>
<sequence length="175" mass="20023">MSKFKDEYPENKPSFYDILGLSETHQKSPSISSKILRAAYRQTLLQNHPDKITSSSLRQDYQVYSIDQITQAFSTLLDPTTKAKYDQELKMQQILSKESGKVADLPAGTEIVDLDELESDEYNRTWYKSCRCGNDQGFLVLEKDLEAAVNDQEIFVECRGCSLMLKVLFSISEEE</sequence>
<evidence type="ECO:0000259" key="13">
    <source>
        <dbReference type="PROSITE" id="PS51074"/>
    </source>
</evidence>
<dbReference type="Proteomes" id="UP000237438">
    <property type="component" value="Unassembled WGS sequence"/>
</dbReference>
<dbReference type="GO" id="GO:0005737">
    <property type="term" value="C:cytoplasm"/>
    <property type="evidence" value="ECO:0007669"/>
    <property type="project" value="UniProtKB-SubCell"/>
</dbReference>
<dbReference type="InterPro" id="IPR044248">
    <property type="entry name" value="DPH3/4-like"/>
</dbReference>
<protein>
    <recommendedName>
        <fullName evidence="6">Diphthamide biosynthesis protein 4</fullName>
    </recommendedName>
</protein>
<evidence type="ECO:0000256" key="5">
    <source>
        <dbReference type="ARBA" id="ARBA00006169"/>
    </source>
</evidence>
<keyword evidence="9" id="KW-0862">Zinc</keyword>
<evidence type="ECO:0000256" key="11">
    <source>
        <dbReference type="ARBA" id="ARBA00023242"/>
    </source>
</evidence>
<dbReference type="InterPro" id="IPR001623">
    <property type="entry name" value="DnaJ_domain"/>
</dbReference>
<dbReference type="GO" id="GO:0046872">
    <property type="term" value="F:metal ion binding"/>
    <property type="evidence" value="ECO:0007669"/>
    <property type="project" value="UniProtKB-KW"/>
</dbReference>
<dbReference type="OrthoDB" id="445556at2759"/>
<keyword evidence="7" id="KW-0963">Cytoplasm</keyword>
<dbReference type="Pfam" id="PF05207">
    <property type="entry name" value="Zn_ribbon_CSL"/>
    <property type="match status" value="1"/>
</dbReference>
<dbReference type="GO" id="GO:0005634">
    <property type="term" value="C:nucleus"/>
    <property type="evidence" value="ECO:0007669"/>
    <property type="project" value="UniProtKB-SubCell"/>
</dbReference>
<name>A0A2S4PVG1_9PEZI</name>
<dbReference type="PANTHER" id="PTHR21454">
    <property type="entry name" value="DPH3 HOMOLOG-RELATED"/>
    <property type="match status" value="1"/>
</dbReference>
<proteinExistence type="inferred from homology"/>
<keyword evidence="10" id="KW-0408">Iron</keyword>
<comment type="similarity">
    <text evidence="5">Belongs to the DPH4 family.</text>
</comment>
<comment type="pathway">
    <text evidence="4">Protein modification; peptidyl-diphthamide biosynthesis.</text>
</comment>
<dbReference type="PROSITE" id="PS50076">
    <property type="entry name" value="DNAJ_2"/>
    <property type="match status" value="1"/>
</dbReference>
<dbReference type="STRING" id="225359.A0A2S4PVG1"/>
<dbReference type="SUPFAM" id="SSF144217">
    <property type="entry name" value="CSL zinc finger"/>
    <property type="match status" value="1"/>
</dbReference>
<dbReference type="Pfam" id="PF00226">
    <property type="entry name" value="DnaJ"/>
    <property type="match status" value="1"/>
</dbReference>
<keyword evidence="15" id="KW-1185">Reference proteome</keyword>
<keyword evidence="8" id="KW-0479">Metal-binding</keyword>
<feature type="domain" description="DPH-type MB" evidence="13">
    <location>
        <begin position="108"/>
        <end position="170"/>
    </location>
</feature>
<dbReference type="CDD" id="cd06257">
    <property type="entry name" value="DnaJ"/>
    <property type="match status" value="1"/>
</dbReference>
<dbReference type="SMART" id="SM00271">
    <property type="entry name" value="DnaJ"/>
    <property type="match status" value="1"/>
</dbReference>
<evidence type="ECO:0000313" key="15">
    <source>
        <dbReference type="Proteomes" id="UP000237438"/>
    </source>
</evidence>
<comment type="subcellular location">
    <subcellularLocation>
        <location evidence="3">Cytoplasm</location>
    </subcellularLocation>
    <subcellularLocation>
        <location evidence="2">Nucleus</location>
    </subcellularLocation>
</comment>
<dbReference type="InterPro" id="IPR036671">
    <property type="entry name" value="DPH_MB_sf"/>
</dbReference>
<dbReference type="PANTHER" id="PTHR21454:SF46">
    <property type="entry name" value="DIPHTHAMIDE BIOSYNTHESIS PROTEIN 4"/>
    <property type="match status" value="1"/>
</dbReference>
<dbReference type="InterPro" id="IPR007872">
    <property type="entry name" value="DPH_MB_dom"/>
</dbReference>
<comment type="function">
    <text evidence="1">Required for the first step of diphthamide biosynthesis, the transfer of 3-amino-3-carboxypropyl from S-adenosyl-L-methionine to a histidine residue. Diphthamide is a post-translational modification of histidine which occurs in elongation factor 2.</text>
</comment>
<gene>
    <name evidence="14" type="ORF">EPUL_003653</name>
</gene>
<evidence type="ECO:0000313" key="14">
    <source>
        <dbReference type="EMBL" id="POS86041.1"/>
    </source>
</evidence>
<evidence type="ECO:0000256" key="7">
    <source>
        <dbReference type="ARBA" id="ARBA00022490"/>
    </source>
</evidence>
<evidence type="ECO:0000256" key="8">
    <source>
        <dbReference type="ARBA" id="ARBA00022723"/>
    </source>
</evidence>
<keyword evidence="11" id="KW-0539">Nucleus</keyword>
<evidence type="ECO:0000259" key="12">
    <source>
        <dbReference type="PROSITE" id="PS50076"/>
    </source>
</evidence>
<dbReference type="GO" id="GO:0017183">
    <property type="term" value="P:protein histidyl modification to diphthamide"/>
    <property type="evidence" value="ECO:0007669"/>
    <property type="project" value="UniProtKB-UniPathway"/>
</dbReference>
<evidence type="ECO:0000256" key="6">
    <source>
        <dbReference type="ARBA" id="ARBA00021797"/>
    </source>
</evidence>
<dbReference type="EMBL" id="PEDP01000425">
    <property type="protein sequence ID" value="POS86041.1"/>
    <property type="molecule type" value="Genomic_DNA"/>
</dbReference>